<proteinExistence type="inferred from homology"/>
<dbReference type="InterPro" id="IPR036388">
    <property type="entry name" value="WH-like_DNA-bd_sf"/>
</dbReference>
<dbReference type="PANTHER" id="PTHR43022:SF1">
    <property type="entry name" value="PROTEIN SMF"/>
    <property type="match status" value="1"/>
</dbReference>
<comment type="caution">
    <text evidence="5">The sequence shown here is derived from an EMBL/GenBank/DDBJ whole genome shotgun (WGS) entry which is preliminary data.</text>
</comment>
<feature type="region of interest" description="Disordered" evidence="2">
    <location>
        <begin position="296"/>
        <end position="319"/>
    </location>
</feature>
<reference evidence="5" key="2">
    <citation type="journal article" date="2021" name="PeerJ">
        <title>Extensive microbial diversity within the chicken gut microbiome revealed by metagenomics and culture.</title>
        <authorList>
            <person name="Gilroy R."/>
            <person name="Ravi A."/>
            <person name="Getino M."/>
            <person name="Pursley I."/>
            <person name="Horton D.L."/>
            <person name="Alikhan N.F."/>
            <person name="Baker D."/>
            <person name="Gharbi K."/>
            <person name="Hall N."/>
            <person name="Watson M."/>
            <person name="Adriaenssens E.M."/>
            <person name="Foster-Nyarko E."/>
            <person name="Jarju S."/>
            <person name="Secka A."/>
            <person name="Antonio M."/>
            <person name="Oren A."/>
            <person name="Chaudhuri R.R."/>
            <person name="La Ragione R."/>
            <person name="Hildebrand F."/>
            <person name="Pallen M.J."/>
        </authorList>
    </citation>
    <scope>NUCLEOTIDE SEQUENCE</scope>
    <source>
        <strain evidence="5">ChiBcec15-4380</strain>
    </source>
</reference>
<feature type="domain" description="DprA winged helix" evidence="4">
    <location>
        <begin position="336"/>
        <end position="385"/>
    </location>
</feature>
<dbReference type="SUPFAM" id="SSF102405">
    <property type="entry name" value="MCP/YpsA-like"/>
    <property type="match status" value="1"/>
</dbReference>
<gene>
    <name evidence="5" type="primary">dprA</name>
    <name evidence="5" type="ORF">IAA53_05405</name>
</gene>
<evidence type="ECO:0000256" key="1">
    <source>
        <dbReference type="ARBA" id="ARBA00006525"/>
    </source>
</evidence>
<sequence length="396" mass="42542">MQKFWLWLATRKGLSPRGAARAASCFPSVEALYYADAAAYEAAGLKNYQPLLEKDLWLPTEILRRCYDLGISLLTWQDAAYPQLLRSLEDPPVVLYYRGLLPDFSGLSIAVVGTRGASAYGLAQARHLGYGLGRCGCTLVSGGAKGIDTAALEGALTGGGPVVCVLGGGVDVVYPASNRSLFQDVVQRGCLLSEYPPGTRPKPEHFPVRNRIISGLCQGVVVVEAPEKSGALITANWALDQGRDVFALPGNLGVANFGGNLRILREGAILVRDVRDILQEYQGVYPELFQKSTAVAEQPPQRAAEAPLPETPAPTETPAAEAAEVRIDQALLENMSLDEQSICLLLREGIRQIDNIVDEAQIPAGRALAALTLLEVKGVVRRLPGRRFALAQAKNT</sequence>
<dbReference type="AlphaFoldDB" id="A0A9D1IX29"/>
<evidence type="ECO:0000313" key="6">
    <source>
        <dbReference type="Proteomes" id="UP000824239"/>
    </source>
</evidence>
<reference evidence="5" key="1">
    <citation type="submission" date="2020-10" db="EMBL/GenBank/DDBJ databases">
        <authorList>
            <person name="Gilroy R."/>
        </authorList>
    </citation>
    <scope>NUCLEOTIDE SEQUENCE</scope>
    <source>
        <strain evidence="5">ChiBcec15-4380</strain>
    </source>
</reference>
<dbReference type="Gene3D" id="1.10.10.10">
    <property type="entry name" value="Winged helix-like DNA-binding domain superfamily/Winged helix DNA-binding domain"/>
    <property type="match status" value="1"/>
</dbReference>
<protein>
    <submittedName>
        <fullName evidence="5">DNA-protecting protein DprA</fullName>
    </submittedName>
</protein>
<dbReference type="Pfam" id="PF02481">
    <property type="entry name" value="DNA_processg_A"/>
    <property type="match status" value="1"/>
</dbReference>
<evidence type="ECO:0000259" key="3">
    <source>
        <dbReference type="Pfam" id="PF02481"/>
    </source>
</evidence>
<dbReference type="Gene3D" id="3.40.50.450">
    <property type="match status" value="1"/>
</dbReference>
<dbReference type="PANTHER" id="PTHR43022">
    <property type="entry name" value="PROTEIN SMF"/>
    <property type="match status" value="1"/>
</dbReference>
<dbReference type="GO" id="GO:0009294">
    <property type="term" value="P:DNA-mediated transformation"/>
    <property type="evidence" value="ECO:0007669"/>
    <property type="project" value="InterPro"/>
</dbReference>
<dbReference type="Proteomes" id="UP000824239">
    <property type="component" value="Unassembled WGS sequence"/>
</dbReference>
<evidence type="ECO:0000256" key="2">
    <source>
        <dbReference type="SAM" id="MobiDB-lite"/>
    </source>
</evidence>
<dbReference type="Pfam" id="PF17782">
    <property type="entry name" value="WHD_DprA"/>
    <property type="match status" value="1"/>
</dbReference>
<accession>A0A9D1IX29</accession>
<organism evidence="5 6">
    <name type="scientific">Candidatus Avoscillospira avicola</name>
    <dbReference type="NCBI Taxonomy" id="2840706"/>
    <lineage>
        <taxon>Bacteria</taxon>
        <taxon>Bacillati</taxon>
        <taxon>Bacillota</taxon>
        <taxon>Clostridia</taxon>
        <taxon>Eubacteriales</taxon>
        <taxon>Oscillospiraceae</taxon>
        <taxon>Oscillospiraceae incertae sedis</taxon>
        <taxon>Candidatus Avoscillospira</taxon>
    </lineage>
</organism>
<comment type="similarity">
    <text evidence="1">Belongs to the DprA/Smf family.</text>
</comment>
<dbReference type="EMBL" id="DVHE01000046">
    <property type="protein sequence ID" value="HIR50708.1"/>
    <property type="molecule type" value="Genomic_DNA"/>
</dbReference>
<dbReference type="InterPro" id="IPR057666">
    <property type="entry name" value="DrpA_SLOG"/>
</dbReference>
<name>A0A9D1IX29_9FIRM</name>
<dbReference type="InterPro" id="IPR003488">
    <property type="entry name" value="DprA"/>
</dbReference>
<evidence type="ECO:0000259" key="4">
    <source>
        <dbReference type="Pfam" id="PF17782"/>
    </source>
</evidence>
<feature type="domain" description="Smf/DprA SLOG" evidence="3">
    <location>
        <begin position="73"/>
        <end position="281"/>
    </location>
</feature>
<dbReference type="InterPro" id="IPR041614">
    <property type="entry name" value="DprA_WH"/>
</dbReference>
<evidence type="ECO:0000313" key="5">
    <source>
        <dbReference type="EMBL" id="HIR50708.1"/>
    </source>
</evidence>
<dbReference type="NCBIfam" id="TIGR00732">
    <property type="entry name" value="dprA"/>
    <property type="match status" value="1"/>
</dbReference>